<evidence type="ECO:0000313" key="2">
    <source>
        <dbReference type="EMBL" id="GAA4806587.1"/>
    </source>
</evidence>
<evidence type="ECO:0000259" key="1">
    <source>
        <dbReference type="Pfam" id="PF18942"/>
    </source>
</evidence>
<dbReference type="RefSeq" id="WP_345234806.1">
    <property type="nucleotide sequence ID" value="NZ_BAABIQ010000044.1"/>
</dbReference>
<comment type="caution">
    <text evidence="2">The sequence shown here is derived from an EMBL/GenBank/DDBJ whole genome shotgun (WGS) entry which is preliminary data.</text>
</comment>
<dbReference type="InterPro" id="IPR043744">
    <property type="entry name" value="DUF5689"/>
</dbReference>
<gene>
    <name evidence="2" type="ORF">GCM10023231_39730</name>
</gene>
<keyword evidence="3" id="KW-1185">Reference proteome</keyword>
<dbReference type="Proteomes" id="UP001501411">
    <property type="component" value="Unassembled WGS sequence"/>
</dbReference>
<evidence type="ECO:0000313" key="3">
    <source>
        <dbReference type="Proteomes" id="UP001501411"/>
    </source>
</evidence>
<accession>A0ABP9C8X5</accession>
<proteinExistence type="predicted"/>
<sequence length="517" mass="55330">MKNRYFAILLFSLIAVITYSCKEHDFAAGRPSPYISIADVRSIYKSADVQLTEKNLLGAENIVGLVISDPSHGNAPKNTIVVQQVQTGVISGISILTDKSENFASGDSVVVNIRGAQLSRVKGHLYLQNIPSTNINVVSSGNPLLTQIITASKAYASPSKYESTLVTINGGEITPKPIEGDILEGNRSMINGIDTLTIHTESTASFAQSPLPRNVNISGILFTDTENQPKNSLQIWPREDENIVDISDPEIPDNIGKFPIIISGFANDIKGADGNYEYIQLRAATDIDFSTVPFSVVVCVNANAATPNAGAAPGAGWATGGGRTYKFNLTSGKVGKGEFFYVGGSQKKINGANSTDIRDANWIRAIDYKSNAGDGLGDATSGLLPNSGNACGIALFVGTNISKESIPLDVVFMGGNGKTTIIDSVNNIGYRVPNNDHYHSTDPVSGNAQPFFYQGSNTYIFPYLTPADVGAFVKLGGKFNISTRTWTEARTYEHYELTKTSKLSELETGAGVTELEE</sequence>
<dbReference type="Pfam" id="PF18942">
    <property type="entry name" value="DUF5689"/>
    <property type="match status" value="1"/>
</dbReference>
<feature type="domain" description="DUF5689" evidence="1">
    <location>
        <begin position="34"/>
        <end position="240"/>
    </location>
</feature>
<reference evidence="3" key="1">
    <citation type="journal article" date="2019" name="Int. J. Syst. Evol. Microbiol.">
        <title>The Global Catalogue of Microorganisms (GCM) 10K type strain sequencing project: providing services to taxonomists for standard genome sequencing and annotation.</title>
        <authorList>
            <consortium name="The Broad Institute Genomics Platform"/>
            <consortium name="The Broad Institute Genome Sequencing Center for Infectious Disease"/>
            <person name="Wu L."/>
            <person name="Ma J."/>
        </authorList>
    </citation>
    <scope>NUCLEOTIDE SEQUENCE [LARGE SCALE GENOMIC DNA]</scope>
    <source>
        <strain evidence="3">JCM 18200</strain>
    </source>
</reference>
<protein>
    <recommendedName>
        <fullName evidence="1">DUF5689 domain-containing protein</fullName>
    </recommendedName>
</protein>
<organism evidence="2 3">
    <name type="scientific">Olivibacter ginsenosidimutans</name>
    <dbReference type="NCBI Taxonomy" id="1176537"/>
    <lineage>
        <taxon>Bacteria</taxon>
        <taxon>Pseudomonadati</taxon>
        <taxon>Bacteroidota</taxon>
        <taxon>Sphingobacteriia</taxon>
        <taxon>Sphingobacteriales</taxon>
        <taxon>Sphingobacteriaceae</taxon>
        <taxon>Olivibacter</taxon>
    </lineage>
</organism>
<name>A0ABP9C8X5_9SPHI</name>
<dbReference type="PROSITE" id="PS51257">
    <property type="entry name" value="PROKAR_LIPOPROTEIN"/>
    <property type="match status" value="1"/>
</dbReference>
<dbReference type="EMBL" id="BAABIQ010000044">
    <property type="protein sequence ID" value="GAA4806587.1"/>
    <property type="molecule type" value="Genomic_DNA"/>
</dbReference>